<sequence length="205" mass="21844">MDNADALNADPGGIPPLDSSESDGKPPTRCVIFGADHAGRSLMAKLAARAEAAGFDVRVQGVDGADAKVDYPDAKVDYPDCVDKVVRYLLTLPCPSGREPFAVLVCGTGMGMCMGANRFSTIRAAVCRTTADAVLTRGHNDANVLCLGARGEAGGDGAVQGHLATAETIFDAFAITPYEGGRHDRRLRKLFRLNRGWEILKRPRR</sequence>
<dbReference type="Pfam" id="PF02502">
    <property type="entry name" value="LacAB_rpiB"/>
    <property type="match status" value="1"/>
</dbReference>
<evidence type="ECO:0000256" key="1">
    <source>
        <dbReference type="SAM" id="MobiDB-lite"/>
    </source>
</evidence>
<protein>
    <submittedName>
        <fullName evidence="2">Ribose/galactose isomerase</fullName>
    </submittedName>
</protein>
<gene>
    <name evidence="2" type="ORF">LCMAC103_04340</name>
</gene>
<accession>A0A481YVP4</accession>
<dbReference type="NCBIfam" id="TIGR00689">
    <property type="entry name" value="rpiB_lacA_lacB"/>
    <property type="match status" value="1"/>
</dbReference>
<feature type="region of interest" description="Disordered" evidence="1">
    <location>
        <begin position="1"/>
        <end position="27"/>
    </location>
</feature>
<dbReference type="InterPro" id="IPR003500">
    <property type="entry name" value="RpiB_LacA_LacB"/>
</dbReference>
<organism evidence="2">
    <name type="scientific">Marseillevirus LCMAC103</name>
    <dbReference type="NCBI Taxonomy" id="2506604"/>
    <lineage>
        <taxon>Viruses</taxon>
        <taxon>Varidnaviria</taxon>
        <taxon>Bamfordvirae</taxon>
        <taxon>Nucleocytoviricota</taxon>
        <taxon>Megaviricetes</taxon>
        <taxon>Pimascovirales</taxon>
        <taxon>Pimascovirales incertae sedis</taxon>
        <taxon>Marseilleviridae</taxon>
    </lineage>
</organism>
<keyword evidence="2" id="KW-0413">Isomerase</keyword>
<reference evidence="2" key="1">
    <citation type="journal article" date="2019" name="MBio">
        <title>Virus Genomes from Deep Sea Sediments Expand the Ocean Megavirome and Support Independent Origins of Viral Gigantism.</title>
        <authorList>
            <person name="Backstrom D."/>
            <person name="Yutin N."/>
            <person name="Jorgensen S.L."/>
            <person name="Dharamshi J."/>
            <person name="Homa F."/>
            <person name="Zaremba-Niedwiedzka K."/>
            <person name="Spang A."/>
            <person name="Wolf Y.I."/>
            <person name="Koonin E.V."/>
            <person name="Ettema T.J."/>
        </authorList>
    </citation>
    <scope>NUCLEOTIDE SEQUENCE</scope>
</reference>
<dbReference type="PANTHER" id="PTHR30345:SF0">
    <property type="entry name" value="DNA DAMAGE-REPAIR_TOLERATION PROTEIN DRT102"/>
    <property type="match status" value="1"/>
</dbReference>
<dbReference type="Gene3D" id="3.40.1400.10">
    <property type="entry name" value="Sugar-phosphate isomerase, RpiB/LacA/LacB"/>
    <property type="match status" value="1"/>
</dbReference>
<dbReference type="PANTHER" id="PTHR30345">
    <property type="entry name" value="RIBOSE-5-PHOSPHATE ISOMERASE B"/>
    <property type="match status" value="1"/>
</dbReference>
<evidence type="ECO:0000313" key="2">
    <source>
        <dbReference type="EMBL" id="QBK87090.1"/>
    </source>
</evidence>
<dbReference type="GO" id="GO:0005975">
    <property type="term" value="P:carbohydrate metabolic process"/>
    <property type="evidence" value="ECO:0007669"/>
    <property type="project" value="InterPro"/>
</dbReference>
<name>A0A481YVP4_9VIRU</name>
<dbReference type="SUPFAM" id="SSF89623">
    <property type="entry name" value="Ribose/Galactose isomerase RpiB/AlsB"/>
    <property type="match status" value="1"/>
</dbReference>
<proteinExistence type="predicted"/>
<dbReference type="InterPro" id="IPR036569">
    <property type="entry name" value="RpiB_LacA_LacB_sf"/>
</dbReference>
<dbReference type="GO" id="GO:0016853">
    <property type="term" value="F:isomerase activity"/>
    <property type="evidence" value="ECO:0007669"/>
    <property type="project" value="UniProtKB-KW"/>
</dbReference>
<dbReference type="EMBL" id="MK500343">
    <property type="protein sequence ID" value="QBK87090.1"/>
    <property type="molecule type" value="Genomic_DNA"/>
</dbReference>